<evidence type="ECO:0000259" key="12">
    <source>
        <dbReference type="PROSITE" id="PS51192"/>
    </source>
</evidence>
<feature type="region of interest" description="Disordered" evidence="10">
    <location>
        <begin position="1"/>
        <end position="147"/>
    </location>
</feature>
<dbReference type="InterPro" id="IPR013083">
    <property type="entry name" value="Znf_RING/FYVE/PHD"/>
</dbReference>
<feature type="domain" description="RING-type" evidence="11">
    <location>
        <begin position="828"/>
        <end position="890"/>
    </location>
</feature>
<comment type="similarity">
    <text evidence="1">Belongs to the SNF2/RAD54 helicase family.</text>
</comment>
<dbReference type="Gene3D" id="3.40.50.300">
    <property type="entry name" value="P-loop containing nucleotide triphosphate hydrolases"/>
    <property type="match status" value="1"/>
</dbReference>
<dbReference type="GO" id="GO:0004386">
    <property type="term" value="F:helicase activity"/>
    <property type="evidence" value="ECO:0007669"/>
    <property type="project" value="UniProtKB-KW"/>
</dbReference>
<dbReference type="PROSITE" id="PS50089">
    <property type="entry name" value="ZF_RING_2"/>
    <property type="match status" value="1"/>
</dbReference>
<dbReference type="GeneID" id="54487541"/>
<dbReference type="CDD" id="cd18793">
    <property type="entry name" value="SF2_C_SNF"/>
    <property type="match status" value="1"/>
</dbReference>
<keyword evidence="2" id="KW-0479">Metal-binding</keyword>
<sequence>MSDTSMRDMEASDISRTSQDPSKTPPSVSNPHCDENMESLESDLTVQGDVSQNGTVDVEATQTSMPLFDPKALLNPKATVATTQSSQSPSRKAKPVHAGRDSESPAGTYVSLIEKAHGIERREERPVKRPRMEVSTGDEPKKKGTFESGNATILGQYIKDKRHEGDQLQEPVLASRLAMPPPAHTPTVATTDSTIDLTADDDDEVVCLSSKHDEEVCLGKLERSYLNAHQIPCQRRGGPSGSRDSWPAIKVTFQRRPGNDLMILVNDGQGKSFATLDPKTSSALQPLLDGQKQGSRLRIDAKVEPRKKRPGEVAGMPTHSQLNLLVILYSPKSKADSLGTFLSRKGIWLRMPPRFDNNIVYYNPQAPKVAKTRLSEGSTPRIVSGIINAGTGYYTRTQEEIRHDVLSMFDSLTKSEDLPQKEANPIITTKLLSHQKQALWFMRDRESGSDANCDDKRSLWKTRMRRDGVKVFYNIITGYEQASQPKPCLGGILADMMGLGKTLSILSLITDTLEEAKAWADQEPGSDGLRKVKTTLLVSPLSTTSNWQEQIGQHLKKNSIKYYLYHGPNRSQDLDELAQYDIIISSYNTAATEFGTSGRQKRDAMRQLDWFRIVLDEAHMIRNQQTGQSLAICGLSANRRWAVTGTPVQNRLDDLGALIKFLRIRPFDEKGSFTTYIMTPFKQADPEIIPKLRLLVDTITLRRLKDKIHLPDRQDFIVHLDFSDDERALYDWFALDSANRVKAMTANRTHGIGGRAYAHVLRAILRLRLICAHGSDLLSDEDMKLTEGLSYGNAIDLGDDEDEDKPALSPKQAYDMLQLMRESDEDRCMMCNTKIGEENPDEELAEKAQNTVGHMTPCFHILCPTCLPLYQKKAQDKLTSDGYMDCPTCDQYVKYSFFDFCLDKMKEDEEMREELRNNPKLAKQMIRYSGPHTKTKALIQSLIENEQWSAAHPEERPIKSVVFSGWTSHLDLIETGFKEHLPSVQYTRLDGRMSRAARTIALRVFREDPAIHVILVSIGAGGLGLNLTTASRVYVMEPQYNPAAEAQAVDRVHRLGQEREVIIRRFIMNDSFELKMLELQRKKMKLAEISLGEKGARGKAGREEESRRKLEDLKSLFR</sequence>
<dbReference type="InterPro" id="IPR001841">
    <property type="entry name" value="Znf_RING"/>
</dbReference>
<dbReference type="SMART" id="SM00487">
    <property type="entry name" value="DEXDc"/>
    <property type="match status" value="1"/>
</dbReference>
<dbReference type="InterPro" id="IPR027417">
    <property type="entry name" value="P-loop_NTPase"/>
</dbReference>
<keyword evidence="6" id="KW-0347">Helicase</keyword>
<name>A0A6A6WJ46_9PEZI</name>
<dbReference type="InterPro" id="IPR017907">
    <property type="entry name" value="Znf_RING_CS"/>
</dbReference>
<dbReference type="GO" id="GO:0005634">
    <property type="term" value="C:nucleus"/>
    <property type="evidence" value="ECO:0007669"/>
    <property type="project" value="TreeGrafter"/>
</dbReference>
<dbReference type="AlphaFoldDB" id="A0A6A6WJ46"/>
<dbReference type="PROSITE" id="PS51192">
    <property type="entry name" value="HELICASE_ATP_BIND_1"/>
    <property type="match status" value="1"/>
</dbReference>
<dbReference type="CDD" id="cd18008">
    <property type="entry name" value="DEXDc_SHPRH-like"/>
    <property type="match status" value="1"/>
</dbReference>
<dbReference type="GO" id="GO:0016787">
    <property type="term" value="F:hydrolase activity"/>
    <property type="evidence" value="ECO:0007669"/>
    <property type="project" value="UniProtKB-KW"/>
</dbReference>
<feature type="domain" description="Helicase C-terminal" evidence="13">
    <location>
        <begin position="944"/>
        <end position="1097"/>
    </location>
</feature>
<feature type="region of interest" description="Disordered" evidence="10">
    <location>
        <begin position="1093"/>
        <end position="1118"/>
    </location>
</feature>
<dbReference type="Proteomes" id="UP000799437">
    <property type="component" value="Unassembled WGS sequence"/>
</dbReference>
<dbReference type="SUPFAM" id="SSF52540">
    <property type="entry name" value="P-loop containing nucleoside triphosphate hydrolases"/>
    <property type="match status" value="2"/>
</dbReference>
<dbReference type="PANTHER" id="PTHR45626:SF52">
    <property type="entry name" value="SINGLE-STRANDED DNA-DEPENDENT ATPASE (EUROFUNG)"/>
    <property type="match status" value="1"/>
</dbReference>
<keyword evidence="7" id="KW-0862">Zinc</keyword>
<dbReference type="GO" id="GO:0008270">
    <property type="term" value="F:zinc ion binding"/>
    <property type="evidence" value="ECO:0007669"/>
    <property type="project" value="UniProtKB-KW"/>
</dbReference>
<evidence type="ECO:0000256" key="1">
    <source>
        <dbReference type="ARBA" id="ARBA00007025"/>
    </source>
</evidence>
<dbReference type="GO" id="GO:0005524">
    <property type="term" value="F:ATP binding"/>
    <property type="evidence" value="ECO:0007669"/>
    <property type="project" value="UniProtKB-KW"/>
</dbReference>
<evidence type="ECO:0000256" key="10">
    <source>
        <dbReference type="SAM" id="MobiDB-lite"/>
    </source>
</evidence>
<evidence type="ECO:0000259" key="11">
    <source>
        <dbReference type="PROSITE" id="PS50089"/>
    </source>
</evidence>
<dbReference type="InterPro" id="IPR000330">
    <property type="entry name" value="SNF2_N"/>
</dbReference>
<keyword evidence="8" id="KW-0067">ATP-binding</keyword>
<dbReference type="PROSITE" id="PS51194">
    <property type="entry name" value="HELICASE_CTER"/>
    <property type="match status" value="1"/>
</dbReference>
<dbReference type="SUPFAM" id="SSF57850">
    <property type="entry name" value="RING/U-box"/>
    <property type="match status" value="1"/>
</dbReference>
<dbReference type="InterPro" id="IPR050628">
    <property type="entry name" value="SNF2_RAD54_helicase_TF"/>
</dbReference>
<evidence type="ECO:0000256" key="2">
    <source>
        <dbReference type="ARBA" id="ARBA00022723"/>
    </source>
</evidence>
<dbReference type="PROSITE" id="PS00518">
    <property type="entry name" value="ZF_RING_1"/>
    <property type="match status" value="1"/>
</dbReference>
<feature type="domain" description="Helicase ATP-binding" evidence="12">
    <location>
        <begin position="482"/>
        <end position="665"/>
    </location>
</feature>
<accession>A0A6A6WJ46</accession>
<evidence type="ECO:0000256" key="4">
    <source>
        <dbReference type="ARBA" id="ARBA00022771"/>
    </source>
</evidence>
<keyword evidence="3" id="KW-0547">Nucleotide-binding</keyword>
<evidence type="ECO:0000259" key="13">
    <source>
        <dbReference type="PROSITE" id="PS51194"/>
    </source>
</evidence>
<feature type="compositionally biased region" description="Polar residues" evidence="10">
    <location>
        <begin position="14"/>
        <end position="30"/>
    </location>
</feature>
<dbReference type="RefSeq" id="XP_033604601.1">
    <property type="nucleotide sequence ID" value="XM_033746487.1"/>
</dbReference>
<evidence type="ECO:0008006" key="16">
    <source>
        <dbReference type="Google" id="ProtNLM"/>
    </source>
</evidence>
<keyword evidence="5" id="KW-0378">Hydrolase</keyword>
<evidence type="ECO:0000313" key="15">
    <source>
        <dbReference type="Proteomes" id="UP000799437"/>
    </source>
</evidence>
<dbReference type="SMART" id="SM00490">
    <property type="entry name" value="HELICc"/>
    <property type="match status" value="1"/>
</dbReference>
<dbReference type="Pfam" id="PF00176">
    <property type="entry name" value="SNF2-rel_dom"/>
    <property type="match status" value="1"/>
</dbReference>
<feature type="compositionally biased region" description="Basic and acidic residues" evidence="10">
    <location>
        <begin position="1"/>
        <end position="10"/>
    </location>
</feature>
<evidence type="ECO:0000313" key="14">
    <source>
        <dbReference type="EMBL" id="KAF2762150.1"/>
    </source>
</evidence>
<reference evidence="14" key="1">
    <citation type="journal article" date="2020" name="Stud. Mycol.">
        <title>101 Dothideomycetes genomes: a test case for predicting lifestyles and emergence of pathogens.</title>
        <authorList>
            <person name="Haridas S."/>
            <person name="Albert R."/>
            <person name="Binder M."/>
            <person name="Bloem J."/>
            <person name="Labutti K."/>
            <person name="Salamov A."/>
            <person name="Andreopoulos B."/>
            <person name="Baker S."/>
            <person name="Barry K."/>
            <person name="Bills G."/>
            <person name="Bluhm B."/>
            <person name="Cannon C."/>
            <person name="Castanera R."/>
            <person name="Culley D."/>
            <person name="Daum C."/>
            <person name="Ezra D."/>
            <person name="Gonzalez J."/>
            <person name="Henrissat B."/>
            <person name="Kuo A."/>
            <person name="Liang C."/>
            <person name="Lipzen A."/>
            <person name="Lutzoni F."/>
            <person name="Magnuson J."/>
            <person name="Mondo S."/>
            <person name="Nolan M."/>
            <person name="Ohm R."/>
            <person name="Pangilinan J."/>
            <person name="Park H.-J."/>
            <person name="Ramirez L."/>
            <person name="Alfaro M."/>
            <person name="Sun H."/>
            <person name="Tritt A."/>
            <person name="Yoshinaga Y."/>
            <person name="Zwiers L.-H."/>
            <person name="Turgeon B."/>
            <person name="Goodwin S."/>
            <person name="Spatafora J."/>
            <person name="Crous P."/>
            <person name="Grigoriev I."/>
        </authorList>
    </citation>
    <scope>NUCLEOTIDE SEQUENCE</scope>
    <source>
        <strain evidence="14">CBS 121739</strain>
    </source>
</reference>
<feature type="compositionally biased region" description="Basic and acidic residues" evidence="10">
    <location>
        <begin position="114"/>
        <end position="145"/>
    </location>
</feature>
<dbReference type="GO" id="GO:0006281">
    <property type="term" value="P:DNA repair"/>
    <property type="evidence" value="ECO:0007669"/>
    <property type="project" value="TreeGrafter"/>
</dbReference>
<gene>
    <name evidence="14" type="ORF">EJ05DRAFT_497017</name>
</gene>
<keyword evidence="4 9" id="KW-0863">Zinc-finger</keyword>
<evidence type="ECO:0000256" key="8">
    <source>
        <dbReference type="ARBA" id="ARBA00022840"/>
    </source>
</evidence>
<dbReference type="InterPro" id="IPR049730">
    <property type="entry name" value="SNF2/RAD54-like_C"/>
</dbReference>
<feature type="compositionally biased region" description="Polar residues" evidence="10">
    <location>
        <begin position="42"/>
        <end position="65"/>
    </location>
</feature>
<evidence type="ECO:0000256" key="5">
    <source>
        <dbReference type="ARBA" id="ARBA00022801"/>
    </source>
</evidence>
<dbReference type="EMBL" id="ML996566">
    <property type="protein sequence ID" value="KAF2762150.1"/>
    <property type="molecule type" value="Genomic_DNA"/>
</dbReference>
<evidence type="ECO:0000256" key="3">
    <source>
        <dbReference type="ARBA" id="ARBA00022741"/>
    </source>
</evidence>
<keyword evidence="15" id="KW-1185">Reference proteome</keyword>
<organism evidence="14 15">
    <name type="scientific">Pseudovirgaria hyperparasitica</name>
    <dbReference type="NCBI Taxonomy" id="470096"/>
    <lineage>
        <taxon>Eukaryota</taxon>
        <taxon>Fungi</taxon>
        <taxon>Dikarya</taxon>
        <taxon>Ascomycota</taxon>
        <taxon>Pezizomycotina</taxon>
        <taxon>Dothideomycetes</taxon>
        <taxon>Dothideomycetes incertae sedis</taxon>
        <taxon>Acrospermales</taxon>
        <taxon>Acrospermaceae</taxon>
        <taxon>Pseudovirgaria</taxon>
    </lineage>
</organism>
<dbReference type="OrthoDB" id="448448at2759"/>
<feature type="compositionally biased region" description="Basic and acidic residues" evidence="10">
    <location>
        <begin position="1094"/>
        <end position="1118"/>
    </location>
</feature>
<dbReference type="Gene3D" id="3.30.40.10">
    <property type="entry name" value="Zinc/RING finger domain, C3HC4 (zinc finger)"/>
    <property type="match status" value="1"/>
</dbReference>
<feature type="compositionally biased region" description="Polar residues" evidence="10">
    <location>
        <begin position="80"/>
        <end position="90"/>
    </location>
</feature>
<dbReference type="InterPro" id="IPR038718">
    <property type="entry name" value="SNF2-like_sf"/>
</dbReference>
<evidence type="ECO:0000256" key="6">
    <source>
        <dbReference type="ARBA" id="ARBA00022806"/>
    </source>
</evidence>
<dbReference type="Pfam" id="PF00271">
    <property type="entry name" value="Helicase_C"/>
    <property type="match status" value="1"/>
</dbReference>
<proteinExistence type="inferred from homology"/>
<evidence type="ECO:0000256" key="7">
    <source>
        <dbReference type="ARBA" id="ARBA00022833"/>
    </source>
</evidence>
<dbReference type="PANTHER" id="PTHR45626">
    <property type="entry name" value="TRANSCRIPTION TERMINATION FACTOR 2-RELATED"/>
    <property type="match status" value="1"/>
</dbReference>
<dbReference type="Gene3D" id="3.40.50.10810">
    <property type="entry name" value="Tandem AAA-ATPase domain"/>
    <property type="match status" value="1"/>
</dbReference>
<dbReference type="InterPro" id="IPR014001">
    <property type="entry name" value="Helicase_ATP-bd"/>
</dbReference>
<protein>
    <recommendedName>
        <fullName evidence="16">SNF2 family helicase/ATPase-like protein</fullName>
    </recommendedName>
</protein>
<dbReference type="GO" id="GO:0008094">
    <property type="term" value="F:ATP-dependent activity, acting on DNA"/>
    <property type="evidence" value="ECO:0007669"/>
    <property type="project" value="TreeGrafter"/>
</dbReference>
<dbReference type="InterPro" id="IPR001650">
    <property type="entry name" value="Helicase_C-like"/>
</dbReference>
<evidence type="ECO:0000256" key="9">
    <source>
        <dbReference type="PROSITE-ProRule" id="PRU00175"/>
    </source>
</evidence>